<dbReference type="Proteomes" id="UP001579974">
    <property type="component" value="Unassembled WGS sequence"/>
</dbReference>
<name>A0ABV5AHN6_9BACL</name>
<accession>A0ABV5AHN6</accession>
<dbReference type="InterPro" id="IPR016181">
    <property type="entry name" value="Acyl_CoA_acyltransferase"/>
</dbReference>
<reference evidence="1 2" key="1">
    <citation type="journal article" date="2024" name="Int. J. Mol. Sci.">
        <title>Exploration of Alicyclobacillus spp. Genome in Search of Antibiotic Resistance.</title>
        <authorList>
            <person name="Bucka-Kolendo J."/>
            <person name="Kiousi D.E."/>
            <person name="Dekowska A."/>
            <person name="Mikolajczuk-Szczyrba A."/>
            <person name="Karadedos D.M."/>
            <person name="Michael P."/>
            <person name="Galanis A."/>
            <person name="Sokolowska B."/>
        </authorList>
    </citation>
    <scope>NUCLEOTIDE SEQUENCE [LARGE SCALE GENOMIC DNA]</scope>
    <source>
        <strain evidence="1 2">KKP 3000</strain>
    </source>
</reference>
<comment type="caution">
    <text evidence="1">The sequence shown here is derived from an EMBL/GenBank/DDBJ whole genome shotgun (WGS) entry which is preliminary data.</text>
</comment>
<evidence type="ECO:0000313" key="1">
    <source>
        <dbReference type="EMBL" id="MFB5191774.1"/>
    </source>
</evidence>
<organism evidence="1 2">
    <name type="scientific">Alicyclobacillus fastidiosus</name>
    <dbReference type="NCBI Taxonomy" id="392011"/>
    <lineage>
        <taxon>Bacteria</taxon>
        <taxon>Bacillati</taxon>
        <taxon>Bacillota</taxon>
        <taxon>Bacilli</taxon>
        <taxon>Bacillales</taxon>
        <taxon>Alicyclobacillaceae</taxon>
        <taxon>Alicyclobacillus</taxon>
    </lineage>
</organism>
<sequence>MVSYGITKNDNQIIEKIIARSTGDETYFFRSTSLHVLPKSAFNLDHWIKQLLDDNTIFFTLFDSNNSETNVTSFISLSYQNAVASLSVICPNESYEPKLLNLAIQHSVEYAFKTQNMQRIYVYARDDGEVLKDVLCQNHFELEARFTEAYWNNDKFIDIDVFALLR</sequence>
<evidence type="ECO:0000313" key="2">
    <source>
        <dbReference type="Proteomes" id="UP001579974"/>
    </source>
</evidence>
<dbReference type="SUPFAM" id="SSF55729">
    <property type="entry name" value="Acyl-CoA N-acyltransferases (Nat)"/>
    <property type="match status" value="1"/>
</dbReference>
<dbReference type="Gene3D" id="3.40.630.30">
    <property type="match status" value="1"/>
</dbReference>
<dbReference type="EMBL" id="JBDXSU010000014">
    <property type="protein sequence ID" value="MFB5191774.1"/>
    <property type="molecule type" value="Genomic_DNA"/>
</dbReference>
<protein>
    <recommendedName>
        <fullName evidence="3">GNAT family N-acetyltransferase</fullName>
    </recommendedName>
</protein>
<keyword evidence="2" id="KW-1185">Reference proteome</keyword>
<proteinExistence type="predicted"/>
<gene>
    <name evidence="1" type="ORF">KKP3000_000555</name>
</gene>
<evidence type="ECO:0008006" key="3">
    <source>
        <dbReference type="Google" id="ProtNLM"/>
    </source>
</evidence>
<dbReference type="RefSeq" id="WP_275476419.1">
    <property type="nucleotide sequence ID" value="NZ_CP162943.1"/>
</dbReference>